<proteinExistence type="predicted"/>
<sequence length="93" mass="9638">MCGSKDEKGVAGMPNGEGRSPGRTPLVHSQVRRIREEDLRIADVAGEGLSARDLRIPFTLHNVAASADVVLCSRSAALPSSPLGNTKATVGSA</sequence>
<protein>
    <submittedName>
        <fullName evidence="2">Uncharacterized protein</fullName>
    </submittedName>
</protein>
<feature type="region of interest" description="Disordered" evidence="1">
    <location>
        <begin position="1"/>
        <end position="29"/>
    </location>
</feature>
<evidence type="ECO:0000313" key="2">
    <source>
        <dbReference type="EMBL" id="WOK94241.1"/>
    </source>
</evidence>
<dbReference type="Proteomes" id="UP001327560">
    <property type="component" value="Chromosome 1"/>
</dbReference>
<organism evidence="2 3">
    <name type="scientific">Canna indica</name>
    <name type="common">Indian-shot</name>
    <dbReference type="NCBI Taxonomy" id="4628"/>
    <lineage>
        <taxon>Eukaryota</taxon>
        <taxon>Viridiplantae</taxon>
        <taxon>Streptophyta</taxon>
        <taxon>Embryophyta</taxon>
        <taxon>Tracheophyta</taxon>
        <taxon>Spermatophyta</taxon>
        <taxon>Magnoliopsida</taxon>
        <taxon>Liliopsida</taxon>
        <taxon>Zingiberales</taxon>
        <taxon>Cannaceae</taxon>
        <taxon>Canna</taxon>
    </lineage>
</organism>
<gene>
    <name evidence="2" type="ORF">Cni_G02943</name>
</gene>
<keyword evidence="3" id="KW-1185">Reference proteome</keyword>
<dbReference type="AlphaFoldDB" id="A0AAQ3JSZ1"/>
<evidence type="ECO:0000313" key="3">
    <source>
        <dbReference type="Proteomes" id="UP001327560"/>
    </source>
</evidence>
<name>A0AAQ3JSZ1_9LILI</name>
<accession>A0AAQ3JSZ1</accession>
<reference evidence="2 3" key="1">
    <citation type="submission" date="2023-10" db="EMBL/GenBank/DDBJ databases">
        <title>Chromosome-scale genome assembly provides insights into flower coloration mechanisms of Canna indica.</title>
        <authorList>
            <person name="Li C."/>
        </authorList>
    </citation>
    <scope>NUCLEOTIDE SEQUENCE [LARGE SCALE GENOMIC DNA]</scope>
    <source>
        <tissue evidence="2">Flower</tissue>
    </source>
</reference>
<evidence type="ECO:0000256" key="1">
    <source>
        <dbReference type="SAM" id="MobiDB-lite"/>
    </source>
</evidence>
<dbReference type="EMBL" id="CP136890">
    <property type="protein sequence ID" value="WOK94241.1"/>
    <property type="molecule type" value="Genomic_DNA"/>
</dbReference>